<keyword evidence="10" id="KW-1185">Reference proteome</keyword>
<dbReference type="PANTHER" id="PTHR23292:SF14">
    <property type="entry name" value="FI16615P1-RELATED"/>
    <property type="match status" value="1"/>
</dbReference>
<dbReference type="GO" id="GO:0005765">
    <property type="term" value="C:lysosomal membrane"/>
    <property type="evidence" value="ECO:0007669"/>
    <property type="project" value="UniProtKB-SubCell"/>
</dbReference>
<keyword evidence="7" id="KW-0472">Membrane</keyword>
<evidence type="ECO:0000256" key="6">
    <source>
        <dbReference type="ARBA" id="ARBA00022833"/>
    </source>
</evidence>
<accession>A0AAN9W0M6</accession>
<evidence type="ECO:0000313" key="10">
    <source>
        <dbReference type="Proteomes" id="UP001378592"/>
    </source>
</evidence>
<evidence type="ECO:0000313" key="9">
    <source>
        <dbReference type="EMBL" id="KAK7872291.1"/>
    </source>
</evidence>
<dbReference type="InterPro" id="IPR006629">
    <property type="entry name" value="LITAF"/>
</dbReference>
<comment type="caution">
    <text evidence="9">The sequence shown here is derived from an EMBL/GenBank/DDBJ whole genome shotgun (WGS) entry which is preliminary data.</text>
</comment>
<keyword evidence="5" id="KW-0479">Metal-binding</keyword>
<gene>
    <name evidence="9" type="ORF">R5R35_012134</name>
</gene>
<feature type="domain" description="LITAF" evidence="8">
    <location>
        <begin position="84"/>
        <end position="167"/>
    </location>
</feature>
<dbReference type="Proteomes" id="UP001378592">
    <property type="component" value="Unassembled WGS sequence"/>
</dbReference>
<name>A0AAN9W0M6_9ORTH</name>
<evidence type="ECO:0000256" key="1">
    <source>
        <dbReference type="ARBA" id="ARBA00004414"/>
    </source>
</evidence>
<evidence type="ECO:0000256" key="3">
    <source>
        <dbReference type="ARBA" id="ARBA00004630"/>
    </source>
</evidence>
<proteinExistence type="inferred from homology"/>
<sequence>MPAVYWSNSSVGVVPTVHMAGPPNAFQSPGYAYGQGSAYNLGPVQPAFAPFSPAPAAGKGMSQYPKTDAPPPYGMNPPMQPGAPPVAVVVGGPPLGPSPANITCPSCHAQIQTRVSHESSTKTHIIALLLCLFGCWPCVCLPYCMDSCQNANHHCPACGTFLGTFKN</sequence>
<keyword evidence="6" id="KW-0862">Zinc</keyword>
<comment type="similarity">
    <text evidence="4">Belongs to the CDIP1/LITAF family.</text>
</comment>
<dbReference type="SMART" id="SM00714">
    <property type="entry name" value="LITAF"/>
    <property type="match status" value="1"/>
</dbReference>
<protein>
    <recommendedName>
        <fullName evidence="8">LITAF domain-containing protein</fullName>
    </recommendedName>
</protein>
<reference evidence="9 10" key="1">
    <citation type="submission" date="2024-03" db="EMBL/GenBank/DDBJ databases">
        <title>The genome assembly and annotation of the cricket Gryllus longicercus Weissman &amp; Gray.</title>
        <authorList>
            <person name="Szrajer S."/>
            <person name="Gray D."/>
            <person name="Ylla G."/>
        </authorList>
    </citation>
    <scope>NUCLEOTIDE SEQUENCE [LARGE SCALE GENOMIC DNA]</scope>
    <source>
        <strain evidence="9">DAG 2021-001</strain>
        <tissue evidence="9">Whole body minus gut</tissue>
    </source>
</reference>
<dbReference type="PROSITE" id="PS51837">
    <property type="entry name" value="LITAF"/>
    <property type="match status" value="1"/>
</dbReference>
<dbReference type="EMBL" id="JAZDUA010000027">
    <property type="protein sequence ID" value="KAK7872291.1"/>
    <property type="molecule type" value="Genomic_DNA"/>
</dbReference>
<evidence type="ECO:0000256" key="2">
    <source>
        <dbReference type="ARBA" id="ARBA00004481"/>
    </source>
</evidence>
<evidence type="ECO:0000256" key="4">
    <source>
        <dbReference type="ARBA" id="ARBA00005975"/>
    </source>
</evidence>
<dbReference type="Pfam" id="PF10601">
    <property type="entry name" value="zf-LITAF-like"/>
    <property type="match status" value="1"/>
</dbReference>
<dbReference type="AlphaFoldDB" id="A0AAN9W0M6"/>
<evidence type="ECO:0000256" key="5">
    <source>
        <dbReference type="ARBA" id="ARBA00022723"/>
    </source>
</evidence>
<evidence type="ECO:0000259" key="8">
    <source>
        <dbReference type="PROSITE" id="PS51837"/>
    </source>
</evidence>
<organism evidence="9 10">
    <name type="scientific">Gryllus longicercus</name>
    <dbReference type="NCBI Taxonomy" id="2509291"/>
    <lineage>
        <taxon>Eukaryota</taxon>
        <taxon>Metazoa</taxon>
        <taxon>Ecdysozoa</taxon>
        <taxon>Arthropoda</taxon>
        <taxon>Hexapoda</taxon>
        <taxon>Insecta</taxon>
        <taxon>Pterygota</taxon>
        <taxon>Neoptera</taxon>
        <taxon>Polyneoptera</taxon>
        <taxon>Orthoptera</taxon>
        <taxon>Ensifera</taxon>
        <taxon>Gryllidea</taxon>
        <taxon>Grylloidea</taxon>
        <taxon>Gryllidae</taxon>
        <taxon>Gryllinae</taxon>
        <taxon>Gryllus</taxon>
    </lineage>
</organism>
<comment type="subcellular location">
    <subcellularLocation>
        <location evidence="2">Endosome membrane</location>
        <topology evidence="2">Peripheral membrane protein</topology>
    </subcellularLocation>
    <subcellularLocation>
        <location evidence="1">Late endosome membrane</location>
    </subcellularLocation>
    <subcellularLocation>
        <location evidence="3">Lysosome membrane</location>
        <topology evidence="3">Peripheral membrane protein</topology>
        <orientation evidence="3">Cytoplasmic side</orientation>
    </subcellularLocation>
</comment>
<evidence type="ECO:0000256" key="7">
    <source>
        <dbReference type="ARBA" id="ARBA00023136"/>
    </source>
</evidence>
<dbReference type="GO" id="GO:0031902">
    <property type="term" value="C:late endosome membrane"/>
    <property type="evidence" value="ECO:0007669"/>
    <property type="project" value="UniProtKB-SubCell"/>
</dbReference>
<dbReference type="GO" id="GO:0008270">
    <property type="term" value="F:zinc ion binding"/>
    <property type="evidence" value="ECO:0007669"/>
    <property type="project" value="TreeGrafter"/>
</dbReference>
<dbReference type="PANTHER" id="PTHR23292">
    <property type="entry name" value="LIPOPOLYSACCHARIDE-INDUCED TUMOR NECROSIS FACTOR-ALPHA FACTOR"/>
    <property type="match status" value="1"/>
</dbReference>
<dbReference type="InterPro" id="IPR037519">
    <property type="entry name" value="LITAF_fam"/>
</dbReference>